<sequence>MCSAVSQCSVPLSSLSSDDHDYDGSGTYVSHLPVALSWTRMASYFPPGSRDVAPRDVMHFDHNVVFPTLTIHRHRRRSGTAGDHVPYIDFHEEYLWSSMGHVCLAGRPNIRGFRVRFEDAAHKPLALFEEFYDLDRESAIVGEPRVHREVAAQVRRWLDKQWGRDRVEKLEVEKQIIRRIKGKHGSISKSLIIPRAYCVIEIAQELVPGWNFHVLRGKDDDDLFLASLVAEKPLTKYRWAKLQDRVREEDVVESVEGDEAGEQKTETLRIESYDTDAEGDEVIFTARIYTEESQKSWVDASKVLLTRLKQLRTTRRIVDVEEELMKD</sequence>
<organism evidence="1 2">
    <name type="scientific">Sporormia fimetaria CBS 119925</name>
    <dbReference type="NCBI Taxonomy" id="1340428"/>
    <lineage>
        <taxon>Eukaryota</taxon>
        <taxon>Fungi</taxon>
        <taxon>Dikarya</taxon>
        <taxon>Ascomycota</taxon>
        <taxon>Pezizomycotina</taxon>
        <taxon>Dothideomycetes</taxon>
        <taxon>Pleosporomycetidae</taxon>
        <taxon>Pleosporales</taxon>
        <taxon>Sporormiaceae</taxon>
        <taxon>Sporormia</taxon>
    </lineage>
</organism>
<dbReference type="EMBL" id="MU006587">
    <property type="protein sequence ID" value="KAF2744687.1"/>
    <property type="molecule type" value="Genomic_DNA"/>
</dbReference>
<gene>
    <name evidence="1" type="ORF">M011DRAFT_506122</name>
</gene>
<reference evidence="1" key="1">
    <citation type="journal article" date="2020" name="Stud. Mycol.">
        <title>101 Dothideomycetes genomes: a test case for predicting lifestyles and emergence of pathogens.</title>
        <authorList>
            <person name="Haridas S."/>
            <person name="Albert R."/>
            <person name="Binder M."/>
            <person name="Bloem J."/>
            <person name="Labutti K."/>
            <person name="Salamov A."/>
            <person name="Andreopoulos B."/>
            <person name="Baker S."/>
            <person name="Barry K."/>
            <person name="Bills G."/>
            <person name="Bluhm B."/>
            <person name="Cannon C."/>
            <person name="Castanera R."/>
            <person name="Culley D."/>
            <person name="Daum C."/>
            <person name="Ezra D."/>
            <person name="Gonzalez J."/>
            <person name="Henrissat B."/>
            <person name="Kuo A."/>
            <person name="Liang C."/>
            <person name="Lipzen A."/>
            <person name="Lutzoni F."/>
            <person name="Magnuson J."/>
            <person name="Mondo S."/>
            <person name="Nolan M."/>
            <person name="Ohm R."/>
            <person name="Pangilinan J."/>
            <person name="Park H.-J."/>
            <person name="Ramirez L."/>
            <person name="Alfaro M."/>
            <person name="Sun H."/>
            <person name="Tritt A."/>
            <person name="Yoshinaga Y."/>
            <person name="Zwiers L.-H."/>
            <person name="Turgeon B."/>
            <person name="Goodwin S."/>
            <person name="Spatafora J."/>
            <person name="Crous P."/>
            <person name="Grigoriev I."/>
        </authorList>
    </citation>
    <scope>NUCLEOTIDE SEQUENCE</scope>
    <source>
        <strain evidence="1">CBS 119925</strain>
    </source>
</reference>
<evidence type="ECO:0000313" key="1">
    <source>
        <dbReference type="EMBL" id="KAF2744687.1"/>
    </source>
</evidence>
<dbReference type="Proteomes" id="UP000799440">
    <property type="component" value="Unassembled WGS sequence"/>
</dbReference>
<evidence type="ECO:0000313" key="2">
    <source>
        <dbReference type="Proteomes" id="UP000799440"/>
    </source>
</evidence>
<protein>
    <submittedName>
        <fullName evidence="1">Uncharacterized protein</fullName>
    </submittedName>
</protein>
<accession>A0A6A6V646</accession>
<dbReference type="AlphaFoldDB" id="A0A6A6V646"/>
<name>A0A6A6V646_9PLEO</name>
<keyword evidence="2" id="KW-1185">Reference proteome</keyword>
<proteinExistence type="predicted"/>